<comment type="caution">
    <text evidence="1">The sequence shown here is derived from an EMBL/GenBank/DDBJ whole genome shotgun (WGS) entry which is preliminary data.</text>
</comment>
<organism evidence="1 2">
    <name type="scientific">Hoylesella buccalis ATCC 35310</name>
    <dbReference type="NCBI Taxonomy" id="679190"/>
    <lineage>
        <taxon>Bacteria</taxon>
        <taxon>Pseudomonadati</taxon>
        <taxon>Bacteroidota</taxon>
        <taxon>Bacteroidia</taxon>
        <taxon>Bacteroidales</taxon>
        <taxon>Prevotellaceae</taxon>
        <taxon>Hoylesella</taxon>
    </lineage>
</organism>
<keyword evidence="2" id="KW-1185">Reference proteome</keyword>
<gene>
    <name evidence="1" type="ORF">HMPREF0650_2269</name>
</gene>
<sequence length="56" mass="6712">MLFCQKTCKIDRFHRHFSGKNQCFKGINSLSLIFKTIEIGEKWLSMQLFSRIIFLK</sequence>
<name>D1W2Z6_9BACT</name>
<proteinExistence type="predicted"/>
<evidence type="ECO:0000313" key="1">
    <source>
        <dbReference type="EMBL" id="EFA93135.1"/>
    </source>
</evidence>
<accession>D1W2Z6</accession>
<dbReference type="EMBL" id="ADEG01000012">
    <property type="protein sequence ID" value="EFA93135.1"/>
    <property type="molecule type" value="Genomic_DNA"/>
</dbReference>
<evidence type="ECO:0000313" key="2">
    <source>
        <dbReference type="Proteomes" id="UP000005283"/>
    </source>
</evidence>
<reference evidence="1 2" key="1">
    <citation type="submission" date="2009-12" db="EMBL/GenBank/DDBJ databases">
        <title>Genome Sequence of Prevotella buccalis ATCC 35310.</title>
        <authorList>
            <person name="Durkin A.S."/>
            <person name="Madupu R."/>
            <person name="Torralba M."/>
            <person name="Methe B."/>
            <person name="Sutton G."/>
            <person name="Strausberg R.L."/>
            <person name="Nelson K.E."/>
        </authorList>
    </citation>
    <scope>NUCLEOTIDE SEQUENCE [LARGE SCALE GENOMIC DNA]</scope>
    <source>
        <strain evidence="1 2">ATCC 35310</strain>
    </source>
</reference>
<dbReference type="AlphaFoldDB" id="D1W2Z6"/>
<protein>
    <submittedName>
        <fullName evidence="1">Uncharacterized protein</fullName>
    </submittedName>
</protein>
<dbReference type="Proteomes" id="UP000005283">
    <property type="component" value="Unassembled WGS sequence"/>
</dbReference>